<keyword evidence="1" id="KW-0472">Membrane</keyword>
<name>A0ABS1T4Z7_9CLOT</name>
<dbReference type="InterPro" id="IPR043128">
    <property type="entry name" value="Rev_trsase/Diguanyl_cyclase"/>
</dbReference>
<keyword evidence="1" id="KW-0812">Transmembrane</keyword>
<comment type="caution">
    <text evidence="5">The sequence shown here is derived from an EMBL/GenBank/DDBJ whole genome shotgun (WGS) entry which is preliminary data.</text>
</comment>
<dbReference type="PROSITE" id="PS51832">
    <property type="entry name" value="HD_GYP"/>
    <property type="match status" value="1"/>
</dbReference>
<proteinExistence type="predicted"/>
<dbReference type="Gene3D" id="1.10.3210.10">
    <property type="entry name" value="Hypothetical protein af1432"/>
    <property type="match status" value="1"/>
</dbReference>
<keyword evidence="1" id="KW-1133">Transmembrane helix</keyword>
<dbReference type="PANTHER" id="PTHR43155">
    <property type="entry name" value="CYCLIC DI-GMP PHOSPHODIESTERASE PA4108-RELATED"/>
    <property type="match status" value="1"/>
</dbReference>
<gene>
    <name evidence="5" type="ORF">JK636_01380</name>
</gene>
<dbReference type="NCBIfam" id="TIGR00277">
    <property type="entry name" value="HDIG"/>
    <property type="match status" value="1"/>
</dbReference>
<feature type="transmembrane region" description="Helical" evidence="1">
    <location>
        <begin position="48"/>
        <end position="65"/>
    </location>
</feature>
<keyword evidence="6" id="KW-1185">Reference proteome</keyword>
<dbReference type="CDD" id="cd01949">
    <property type="entry name" value="GGDEF"/>
    <property type="match status" value="1"/>
</dbReference>
<evidence type="ECO:0000313" key="5">
    <source>
        <dbReference type="EMBL" id="MBL4934404.1"/>
    </source>
</evidence>
<dbReference type="InterPro" id="IPR037522">
    <property type="entry name" value="HD_GYP_dom"/>
</dbReference>
<feature type="transmembrane region" description="Helical" evidence="1">
    <location>
        <begin position="25"/>
        <end position="43"/>
    </location>
</feature>
<feature type="transmembrane region" description="Helical" evidence="1">
    <location>
        <begin position="71"/>
        <end position="89"/>
    </location>
</feature>
<dbReference type="SUPFAM" id="SSF55073">
    <property type="entry name" value="Nucleotide cyclase"/>
    <property type="match status" value="1"/>
</dbReference>
<dbReference type="InterPro" id="IPR006675">
    <property type="entry name" value="HDIG_dom"/>
</dbReference>
<dbReference type="SUPFAM" id="SSF109604">
    <property type="entry name" value="HD-domain/PDEase-like"/>
    <property type="match status" value="1"/>
</dbReference>
<dbReference type="SMART" id="SM00471">
    <property type="entry name" value="HDc"/>
    <property type="match status" value="1"/>
</dbReference>
<dbReference type="CDD" id="cd00077">
    <property type="entry name" value="HDc"/>
    <property type="match status" value="1"/>
</dbReference>
<dbReference type="NCBIfam" id="TIGR00254">
    <property type="entry name" value="GGDEF"/>
    <property type="match status" value="1"/>
</dbReference>
<dbReference type="EMBL" id="JAESWC010000001">
    <property type="protein sequence ID" value="MBL4934404.1"/>
    <property type="molecule type" value="Genomic_DNA"/>
</dbReference>
<dbReference type="RefSeq" id="WP_202747041.1">
    <property type="nucleotide sequence ID" value="NZ_JAESWC010000001.1"/>
</dbReference>
<dbReference type="PROSITE" id="PS50887">
    <property type="entry name" value="GGDEF"/>
    <property type="match status" value="1"/>
</dbReference>
<feature type="domain" description="HD" evidence="3">
    <location>
        <begin position="362"/>
        <end position="484"/>
    </location>
</feature>
<dbReference type="InterPro" id="IPR029787">
    <property type="entry name" value="Nucleotide_cyclase"/>
</dbReference>
<dbReference type="PROSITE" id="PS51831">
    <property type="entry name" value="HD"/>
    <property type="match status" value="1"/>
</dbReference>
<evidence type="ECO:0000256" key="1">
    <source>
        <dbReference type="SAM" id="Phobius"/>
    </source>
</evidence>
<accession>A0ABS1T4Z7</accession>
<dbReference type="InterPro" id="IPR003607">
    <property type="entry name" value="HD/PDEase_dom"/>
</dbReference>
<feature type="transmembrane region" description="Helical" evidence="1">
    <location>
        <begin position="101"/>
        <end position="125"/>
    </location>
</feature>
<feature type="domain" description="GGDEF" evidence="2">
    <location>
        <begin position="202"/>
        <end position="338"/>
    </location>
</feature>
<feature type="transmembrane region" description="Helical" evidence="1">
    <location>
        <begin position="145"/>
        <end position="162"/>
    </location>
</feature>
<evidence type="ECO:0000259" key="3">
    <source>
        <dbReference type="PROSITE" id="PS51831"/>
    </source>
</evidence>
<dbReference type="Pfam" id="PF13487">
    <property type="entry name" value="HD_5"/>
    <property type="match status" value="1"/>
</dbReference>
<dbReference type="SMART" id="SM00267">
    <property type="entry name" value="GGDEF"/>
    <property type="match status" value="1"/>
</dbReference>
<dbReference type="Pfam" id="PF00990">
    <property type="entry name" value="GGDEF"/>
    <property type="match status" value="1"/>
</dbReference>
<dbReference type="PANTHER" id="PTHR43155:SF2">
    <property type="entry name" value="CYCLIC DI-GMP PHOSPHODIESTERASE PA4108"/>
    <property type="match status" value="1"/>
</dbReference>
<evidence type="ECO:0000259" key="2">
    <source>
        <dbReference type="PROSITE" id="PS50887"/>
    </source>
</evidence>
<evidence type="ECO:0000259" key="4">
    <source>
        <dbReference type="PROSITE" id="PS51832"/>
    </source>
</evidence>
<protein>
    <submittedName>
        <fullName evidence="5">Diguanylate cyclase</fullName>
    </submittedName>
</protein>
<dbReference type="InterPro" id="IPR000160">
    <property type="entry name" value="GGDEF_dom"/>
</dbReference>
<evidence type="ECO:0000313" key="6">
    <source>
        <dbReference type="Proteomes" id="UP000632377"/>
    </source>
</evidence>
<feature type="domain" description="HD-GYP" evidence="4">
    <location>
        <begin position="340"/>
        <end position="530"/>
    </location>
</feature>
<dbReference type="Gene3D" id="3.30.70.270">
    <property type="match status" value="1"/>
</dbReference>
<organism evidence="5 6">
    <name type="scientific">Clostridium rhizosphaerae</name>
    <dbReference type="NCBI Taxonomy" id="2803861"/>
    <lineage>
        <taxon>Bacteria</taxon>
        <taxon>Bacillati</taxon>
        <taxon>Bacillota</taxon>
        <taxon>Clostridia</taxon>
        <taxon>Eubacteriales</taxon>
        <taxon>Clostridiaceae</taxon>
        <taxon>Clostridium</taxon>
    </lineage>
</organism>
<sequence length="530" mass="59902">MNIKTFIKHTPKKIYNYVLTNPSKTIFDFIILSTGVGFIACGWNSPALLIYSAIITGLLIFANYWEGHVLYRYIFSLAAIGLFYTIIQFHPLKLVYLQSLAFYIPLITAYLLPDVISTNIVGVILAELFSTYFGKADSNIVLTDIIGIIYASIVLSISSYLFRKLNSEKNKYLKASITDSLTGLYTLKYFLETGQKILDRNHETAVLLIDLDHFKQINDTYGHLIGNRVLIDLSNLLKKELMNTNCIIARLGGDEFVVFIQDVSSIQVENIIDQLYLSSKNKVCSIDPALPPLRISFTIGAAYSSDHKKLNLQELLNQADSNMYLNKFGEYKLANKGSIGNIKQSSRFTQLLKTLKEKEAYTYVHSKYVAQYSADLAIALGFTEEKVKDIYISGLIHDIGKLFIPNEILRKPEKLTFEEYLIIKGHVNDGINIVNDMELSEVILSGIKYHHEKFDGTGYPNKINGNDTPIEGRIIQIADAFSAMTIKRIYRESLSLEEALLELKKNSGSQFDPSLVRVFTSLFKDKKSVI</sequence>
<dbReference type="Proteomes" id="UP000632377">
    <property type="component" value="Unassembled WGS sequence"/>
</dbReference>
<dbReference type="InterPro" id="IPR006674">
    <property type="entry name" value="HD_domain"/>
</dbReference>
<reference evidence="5 6" key="1">
    <citation type="submission" date="2021-01" db="EMBL/GenBank/DDBJ databases">
        <title>Genome public.</title>
        <authorList>
            <person name="Liu C."/>
            <person name="Sun Q."/>
        </authorList>
    </citation>
    <scope>NUCLEOTIDE SEQUENCE [LARGE SCALE GENOMIC DNA]</scope>
    <source>
        <strain evidence="5 6">YIM B02515</strain>
    </source>
</reference>